<feature type="transmembrane region" description="Helical" evidence="1">
    <location>
        <begin position="102"/>
        <end position="124"/>
    </location>
</feature>
<evidence type="ECO:0000313" key="2">
    <source>
        <dbReference type="EMBL" id="CAD8124697.1"/>
    </source>
</evidence>
<evidence type="ECO:0000256" key="1">
    <source>
        <dbReference type="SAM" id="Phobius"/>
    </source>
</evidence>
<evidence type="ECO:0000313" key="3">
    <source>
        <dbReference type="Proteomes" id="UP000692954"/>
    </source>
</evidence>
<accession>A0A8S1RAD2</accession>
<gene>
    <name evidence="2" type="ORF">PSON_ATCC_30995.1.T1530033</name>
</gene>
<keyword evidence="1" id="KW-1133">Transmembrane helix</keyword>
<proteinExistence type="predicted"/>
<dbReference type="EMBL" id="CAJJDN010000153">
    <property type="protein sequence ID" value="CAD8124697.1"/>
    <property type="molecule type" value="Genomic_DNA"/>
</dbReference>
<protein>
    <submittedName>
        <fullName evidence="2">Uncharacterized protein</fullName>
    </submittedName>
</protein>
<reference evidence="2" key="1">
    <citation type="submission" date="2021-01" db="EMBL/GenBank/DDBJ databases">
        <authorList>
            <consortium name="Genoscope - CEA"/>
            <person name="William W."/>
        </authorList>
    </citation>
    <scope>NUCLEOTIDE SEQUENCE</scope>
</reference>
<organism evidence="2 3">
    <name type="scientific">Paramecium sonneborni</name>
    <dbReference type="NCBI Taxonomy" id="65129"/>
    <lineage>
        <taxon>Eukaryota</taxon>
        <taxon>Sar</taxon>
        <taxon>Alveolata</taxon>
        <taxon>Ciliophora</taxon>
        <taxon>Intramacronucleata</taxon>
        <taxon>Oligohymenophorea</taxon>
        <taxon>Peniculida</taxon>
        <taxon>Parameciidae</taxon>
        <taxon>Paramecium</taxon>
    </lineage>
</organism>
<dbReference type="AlphaFoldDB" id="A0A8S1RAD2"/>
<comment type="caution">
    <text evidence="2">The sequence shown here is derived from an EMBL/GenBank/DDBJ whole genome shotgun (WGS) entry which is preliminary data.</text>
</comment>
<keyword evidence="1" id="KW-0472">Membrane</keyword>
<keyword evidence="1" id="KW-0812">Transmembrane</keyword>
<name>A0A8S1RAD2_9CILI</name>
<keyword evidence="3" id="KW-1185">Reference proteome</keyword>
<dbReference type="Proteomes" id="UP000692954">
    <property type="component" value="Unassembled WGS sequence"/>
</dbReference>
<sequence length="142" mass="16465">MEMYIIFYFFLKKRLYKTINISATAVQEEIQVANILENSTIYLDITQLNLQNVIIQRDLNLPEFTIKNFFNKLISGESIKQFDIFHPSNSCLYSTNVEVVKILAIILQIVLISLWTMISILISVKGSVETANKIEHEHKLLK</sequence>